<reference evidence="2" key="1">
    <citation type="submission" date="2014-09" db="EMBL/GenBank/DDBJ databases">
        <authorList>
            <person name="Magalhaes I.L.F."/>
            <person name="Oliveira U."/>
            <person name="Santos F.R."/>
            <person name="Vidigal T.H.D.A."/>
            <person name="Brescovit A.D."/>
            <person name="Santos A.J."/>
        </authorList>
    </citation>
    <scope>NUCLEOTIDE SEQUENCE</scope>
    <source>
        <tissue evidence="2">Shoot tissue taken approximately 20 cm above the soil surface</tissue>
    </source>
</reference>
<proteinExistence type="predicted"/>
<name>A0A0A9DDN1_ARUDO</name>
<dbReference type="AlphaFoldDB" id="A0A0A9DDN1"/>
<protein>
    <submittedName>
        <fullName evidence="2">Uncharacterized protein</fullName>
    </submittedName>
</protein>
<organism evidence="2">
    <name type="scientific">Arundo donax</name>
    <name type="common">Giant reed</name>
    <name type="synonym">Donax arundinaceus</name>
    <dbReference type="NCBI Taxonomy" id="35708"/>
    <lineage>
        <taxon>Eukaryota</taxon>
        <taxon>Viridiplantae</taxon>
        <taxon>Streptophyta</taxon>
        <taxon>Embryophyta</taxon>
        <taxon>Tracheophyta</taxon>
        <taxon>Spermatophyta</taxon>
        <taxon>Magnoliopsida</taxon>
        <taxon>Liliopsida</taxon>
        <taxon>Poales</taxon>
        <taxon>Poaceae</taxon>
        <taxon>PACMAD clade</taxon>
        <taxon>Arundinoideae</taxon>
        <taxon>Arundineae</taxon>
        <taxon>Arundo</taxon>
    </lineage>
</organism>
<evidence type="ECO:0000313" key="2">
    <source>
        <dbReference type="EMBL" id="JAD83745.1"/>
    </source>
</evidence>
<accession>A0A0A9DDN1</accession>
<reference evidence="2" key="2">
    <citation type="journal article" date="2015" name="Data Brief">
        <title>Shoot transcriptome of the giant reed, Arundo donax.</title>
        <authorList>
            <person name="Barrero R.A."/>
            <person name="Guerrero F.D."/>
            <person name="Moolhuijzen P."/>
            <person name="Goolsby J.A."/>
            <person name="Tidwell J."/>
            <person name="Bellgard S.E."/>
            <person name="Bellgard M.I."/>
        </authorList>
    </citation>
    <scope>NUCLEOTIDE SEQUENCE</scope>
    <source>
        <tissue evidence="2">Shoot tissue taken approximately 20 cm above the soil surface</tissue>
    </source>
</reference>
<feature type="region of interest" description="Disordered" evidence="1">
    <location>
        <begin position="59"/>
        <end position="78"/>
    </location>
</feature>
<sequence length="125" mass="14371">MFDILIMKTRCNMIKELGLASARESYFNHNLGLQCFFLDNPYSSAPSYSCITNLHDLTSASTQPRERPSNKRTKIKGNPITAKEHQRIDLMARRVRLLGLSLLCEYKERLDGVSLANWLRLLLAR</sequence>
<evidence type="ECO:0000256" key="1">
    <source>
        <dbReference type="SAM" id="MobiDB-lite"/>
    </source>
</evidence>
<dbReference type="EMBL" id="GBRH01214150">
    <property type="protein sequence ID" value="JAD83745.1"/>
    <property type="molecule type" value="Transcribed_RNA"/>
</dbReference>